<organism evidence="1 2">
    <name type="scientific">Bacillus phage G</name>
    <dbReference type="NCBI Taxonomy" id="2884420"/>
    <lineage>
        <taxon>Viruses</taxon>
        <taxon>Duplodnaviria</taxon>
        <taxon>Heunggongvirae</taxon>
        <taxon>Uroviricota</taxon>
        <taxon>Caudoviricetes</taxon>
        <taxon>Donellivirus</taxon>
        <taxon>Donellivirus gee</taxon>
    </lineage>
</organism>
<sequence length="88" mass="10166">MKRLISKTAARYAASGEMEKLIGYLVTRSSGLRLEKQHFDDIIEHFNENGGSLKGIQGKEKEDKGFYYEKLHNSIDKILKKHKLKNKN</sequence>
<name>G3MB83_9CAUD</name>
<proteinExistence type="predicted"/>
<dbReference type="EMBL" id="JN638751">
    <property type="protein sequence ID" value="AEO93284.1"/>
    <property type="molecule type" value="Genomic_DNA"/>
</dbReference>
<evidence type="ECO:0000313" key="2">
    <source>
        <dbReference type="Proteomes" id="UP000009273"/>
    </source>
</evidence>
<reference evidence="1 2" key="1">
    <citation type="submission" date="2011-09" db="EMBL/GenBank/DDBJ databases">
        <authorList>
            <person name="Pope W.H."/>
            <person name="Pedulla M.L."/>
            <person name="Ford M.E."/>
            <person name="Peebles C.L."/>
            <person name="Hatfull G.H."/>
            <person name="Hendrix R.W."/>
        </authorList>
    </citation>
    <scope>NUCLEOTIDE SEQUENCE [LARGE SCALE GENOMIC DNA]</scope>
    <source>
        <strain evidence="1">G</strain>
    </source>
</reference>
<dbReference type="RefSeq" id="YP_009015324.1">
    <property type="nucleotide sequence ID" value="NC_023719.1"/>
</dbReference>
<protein>
    <submittedName>
        <fullName evidence="1">Gp13</fullName>
    </submittedName>
</protein>
<dbReference type="Proteomes" id="UP000009273">
    <property type="component" value="Segment"/>
</dbReference>
<keyword evidence="2" id="KW-1185">Reference proteome</keyword>
<dbReference type="KEGG" id="vg:18563232"/>
<evidence type="ECO:0000313" key="1">
    <source>
        <dbReference type="EMBL" id="AEO93284.1"/>
    </source>
</evidence>
<gene>
    <name evidence="1" type="primary">13</name>
    <name evidence="1" type="ORF">G_13</name>
</gene>
<dbReference type="GeneID" id="18563232"/>
<accession>G3MB83</accession>